<evidence type="ECO:0000256" key="1">
    <source>
        <dbReference type="ARBA" id="ARBA00004592"/>
    </source>
</evidence>
<dbReference type="Gene3D" id="1.25.10.10">
    <property type="entry name" value="Leucine-rich Repeat Variant"/>
    <property type="match status" value="2"/>
</dbReference>
<dbReference type="AlphaFoldDB" id="A0AAV9V093"/>
<dbReference type="GO" id="GO:0071562">
    <property type="term" value="P:nucleus-vacuole junction assembly"/>
    <property type="evidence" value="ECO:0007669"/>
    <property type="project" value="InterPro"/>
</dbReference>
<evidence type="ECO:0000256" key="4">
    <source>
        <dbReference type="ARBA" id="ARBA00022707"/>
    </source>
</evidence>
<dbReference type="InterPro" id="IPR000225">
    <property type="entry name" value="Armadillo"/>
</dbReference>
<dbReference type="InterPro" id="IPR016024">
    <property type="entry name" value="ARM-type_fold"/>
</dbReference>
<feature type="repeat" description="ARM" evidence="10">
    <location>
        <begin position="117"/>
        <end position="159"/>
    </location>
</feature>
<proteinExistence type="inferred from homology"/>
<dbReference type="PANTHER" id="PTHR47249:SF1">
    <property type="entry name" value="VACUOLAR PROTEIN 8"/>
    <property type="match status" value="1"/>
</dbReference>
<comment type="similarity">
    <text evidence="2 11">Belongs to the beta-catenin family.</text>
</comment>
<feature type="repeat" description="ARM" evidence="10">
    <location>
        <begin position="1"/>
        <end position="34"/>
    </location>
</feature>
<keyword evidence="6 11" id="KW-0472">Membrane</keyword>
<dbReference type="PROSITE" id="PS50176">
    <property type="entry name" value="ARM_REPEAT"/>
    <property type="match status" value="6"/>
</dbReference>
<evidence type="ECO:0000256" key="7">
    <source>
        <dbReference type="ARBA" id="ARBA00023288"/>
    </source>
</evidence>
<comment type="function">
    <text evidence="8 11">Functions in both vacuole inheritance and protein targeting from the cytoplasm to vacuole.</text>
</comment>
<comment type="subcellular location">
    <subcellularLocation>
        <location evidence="1 11">Vacuole membrane</location>
        <topology evidence="1 11">Lipid-anchor</topology>
    </subcellularLocation>
</comment>
<keyword evidence="5" id="KW-0677">Repeat</keyword>
<evidence type="ECO:0000256" key="11">
    <source>
        <dbReference type="RuleBase" id="RU369097"/>
    </source>
</evidence>
<dbReference type="SMART" id="SM00185">
    <property type="entry name" value="ARM"/>
    <property type="match status" value="7"/>
</dbReference>
<evidence type="ECO:0000256" key="9">
    <source>
        <dbReference type="ARBA" id="ARBA00026209"/>
    </source>
</evidence>
<evidence type="ECO:0000256" key="2">
    <source>
        <dbReference type="ARBA" id="ARBA00005462"/>
    </source>
</evidence>
<dbReference type="GO" id="GO:0043495">
    <property type="term" value="F:protein-membrane adaptor activity"/>
    <property type="evidence" value="ECO:0007669"/>
    <property type="project" value="InterPro"/>
</dbReference>
<keyword evidence="3 11" id="KW-0926">Vacuole</keyword>
<feature type="repeat" description="ARM" evidence="10">
    <location>
        <begin position="74"/>
        <end position="111"/>
    </location>
</feature>
<keyword evidence="13" id="KW-1185">Reference proteome</keyword>
<keyword evidence="4" id="KW-0519">Myristate</keyword>
<dbReference type="GO" id="GO:0000045">
    <property type="term" value="P:autophagosome assembly"/>
    <property type="evidence" value="ECO:0007669"/>
    <property type="project" value="TreeGrafter"/>
</dbReference>
<dbReference type="FunFam" id="1.25.10.10:FF:000236">
    <property type="entry name" value="Vacuolar protein 8, variant"/>
    <property type="match status" value="1"/>
</dbReference>
<gene>
    <name evidence="12" type="primary">VAC8_1</name>
    <name evidence="12" type="ORF">TWF696_006422</name>
</gene>
<dbReference type="FunFam" id="1.25.10.10:FF:000128">
    <property type="entry name" value="Vacuolar protein-like protein 8"/>
    <property type="match status" value="1"/>
</dbReference>
<reference evidence="12 13" key="1">
    <citation type="submission" date="2019-10" db="EMBL/GenBank/DDBJ databases">
        <authorList>
            <person name="Palmer J.M."/>
        </authorList>
    </citation>
    <scope>NUCLEOTIDE SEQUENCE [LARGE SCALE GENOMIC DNA]</scope>
    <source>
        <strain evidence="12 13">TWF696</strain>
    </source>
</reference>
<evidence type="ECO:0000313" key="12">
    <source>
        <dbReference type="EMBL" id="KAK6350182.1"/>
    </source>
</evidence>
<name>A0AAV9V093_9PEZI</name>
<feature type="repeat" description="ARM" evidence="10">
    <location>
        <begin position="33"/>
        <end position="75"/>
    </location>
</feature>
<sequence>MMSPNVEVQCNAVGCITNLATHEDNKAKIARSGALGPLTRLAKSKDMRVQRNATGALLNMTHSDDNRQQLVSAGAIPVLVSLLSSHDPDVQYYCTTALSNIAVDATNRKKLAQTEPRLVHSLVHLMDSSSAKVQCQAALALRNLASDEKYQLEIVRSKGLPPLLKLLQASLLPLVLSAVACIRNISIHPLNESPIIDAGFLKPLVELLGTTENEEIQCHAISTLRNLAASSDRNKQLVLEAGAVQKCKDLVLHVPLSVQSEMTAAIAVLALSDELKPHLLNLGVFDVLIPLTDSESIEVQGNSAAALGNLSSKVGDYSMFVQDWTEPAGGIHGYLKRFLASGDATFQHIAIWTLVQLLESEDQQLKKLILQSKEIVSTIRGIAEKNIESDDESEDGEAEVVQLARRASDLLSQSGAEQKEATPKQP</sequence>
<feature type="repeat" description="ARM" evidence="10">
    <location>
        <begin position="199"/>
        <end position="242"/>
    </location>
</feature>
<feature type="repeat" description="ARM" evidence="10">
    <location>
        <begin position="158"/>
        <end position="200"/>
    </location>
</feature>
<accession>A0AAV9V093</accession>
<evidence type="ECO:0000256" key="10">
    <source>
        <dbReference type="PROSITE-ProRule" id="PRU00259"/>
    </source>
</evidence>
<dbReference type="InterPro" id="IPR045156">
    <property type="entry name" value="Vac8"/>
</dbReference>
<keyword evidence="7" id="KW-0449">Lipoprotein</keyword>
<evidence type="ECO:0000256" key="3">
    <source>
        <dbReference type="ARBA" id="ARBA00022554"/>
    </source>
</evidence>
<dbReference type="GO" id="GO:0000329">
    <property type="term" value="C:fungal-type vacuole membrane"/>
    <property type="evidence" value="ECO:0007669"/>
    <property type="project" value="TreeGrafter"/>
</dbReference>
<comment type="caution">
    <text evidence="12">The sequence shown here is derived from an EMBL/GenBank/DDBJ whole genome shotgun (WGS) entry which is preliminary data.</text>
</comment>
<evidence type="ECO:0000256" key="6">
    <source>
        <dbReference type="ARBA" id="ARBA00023136"/>
    </source>
</evidence>
<evidence type="ECO:0000256" key="5">
    <source>
        <dbReference type="ARBA" id="ARBA00022737"/>
    </source>
</evidence>
<dbReference type="PANTHER" id="PTHR47249">
    <property type="entry name" value="VACUOLAR PROTEIN 8"/>
    <property type="match status" value="1"/>
</dbReference>
<dbReference type="GO" id="GO:0000011">
    <property type="term" value="P:vacuole inheritance"/>
    <property type="evidence" value="ECO:0007669"/>
    <property type="project" value="UniProtKB-UniRule"/>
</dbReference>
<protein>
    <recommendedName>
        <fullName evidence="9 11">Vacuolar protein 8</fullName>
    </recommendedName>
</protein>
<dbReference type="EMBL" id="JAVHNQ010000004">
    <property type="protein sequence ID" value="KAK6350182.1"/>
    <property type="molecule type" value="Genomic_DNA"/>
</dbReference>
<evidence type="ECO:0000313" key="13">
    <source>
        <dbReference type="Proteomes" id="UP001375240"/>
    </source>
</evidence>
<organism evidence="12 13">
    <name type="scientific">Orbilia brochopaga</name>
    <dbReference type="NCBI Taxonomy" id="3140254"/>
    <lineage>
        <taxon>Eukaryota</taxon>
        <taxon>Fungi</taxon>
        <taxon>Dikarya</taxon>
        <taxon>Ascomycota</taxon>
        <taxon>Pezizomycotina</taxon>
        <taxon>Orbiliomycetes</taxon>
        <taxon>Orbiliales</taxon>
        <taxon>Orbiliaceae</taxon>
        <taxon>Orbilia</taxon>
    </lineage>
</organism>
<dbReference type="InterPro" id="IPR011989">
    <property type="entry name" value="ARM-like"/>
</dbReference>
<dbReference type="Proteomes" id="UP001375240">
    <property type="component" value="Unassembled WGS sequence"/>
</dbReference>
<dbReference type="SUPFAM" id="SSF48371">
    <property type="entry name" value="ARM repeat"/>
    <property type="match status" value="1"/>
</dbReference>
<evidence type="ECO:0000256" key="8">
    <source>
        <dbReference type="ARBA" id="ARBA00024821"/>
    </source>
</evidence>
<dbReference type="Pfam" id="PF00514">
    <property type="entry name" value="Arm"/>
    <property type="match status" value="5"/>
</dbReference>